<gene>
    <name evidence="2" type="ORF">KUF71_009175</name>
</gene>
<evidence type="ECO:0000256" key="1">
    <source>
        <dbReference type="SAM" id="MobiDB-lite"/>
    </source>
</evidence>
<proteinExistence type="predicted"/>
<dbReference type="Proteomes" id="UP001219518">
    <property type="component" value="Unassembled WGS sequence"/>
</dbReference>
<feature type="compositionally biased region" description="Low complexity" evidence="1">
    <location>
        <begin position="186"/>
        <end position="200"/>
    </location>
</feature>
<reference evidence="2" key="2">
    <citation type="journal article" date="2023" name="BMC Genomics">
        <title>Pest status, molecular evolution, and epigenetic factors derived from the genome assembly of Frankliniella fusca, a thysanopteran phytovirus vector.</title>
        <authorList>
            <person name="Catto M.A."/>
            <person name="Labadie P.E."/>
            <person name="Jacobson A.L."/>
            <person name="Kennedy G.G."/>
            <person name="Srinivasan R."/>
            <person name="Hunt B.G."/>
        </authorList>
    </citation>
    <scope>NUCLEOTIDE SEQUENCE</scope>
    <source>
        <strain evidence="2">PL_HMW_Pooled</strain>
    </source>
</reference>
<keyword evidence="3" id="KW-1185">Reference proteome</keyword>
<comment type="caution">
    <text evidence="2">The sequence shown here is derived from an EMBL/GenBank/DDBJ whole genome shotgun (WGS) entry which is preliminary data.</text>
</comment>
<feature type="region of interest" description="Disordered" evidence="1">
    <location>
        <begin position="184"/>
        <end position="253"/>
    </location>
</feature>
<sequence>MGLNTKQCCSATGCNTTRKLNQNLKFHVFPANVQQCWEWVRLSGFLGVFLDENGKPSLQSAKHHCSARSTHVVSSLPNPVVPSESKTVVVVPAASAAECKPSPVSFSESLVTPSPVVASKTNPVITSQSVSPAAPSAECEPPPEPCLVSKCSGTNKRDSSVLSTIENIPKRRCLDFSALSTPGDNAAAGPSSLRPPSSGPTDAAVPASTPIPSVTPRPSRLLFSDDSSMDVSVASSTPSTKISRPPFKSFASSKLGCKSSATKYNTVLSSSMLTS</sequence>
<dbReference type="AlphaFoldDB" id="A0AAE1HEJ2"/>
<evidence type="ECO:0000313" key="3">
    <source>
        <dbReference type="Proteomes" id="UP001219518"/>
    </source>
</evidence>
<organism evidence="2 3">
    <name type="scientific">Frankliniella fusca</name>
    <dbReference type="NCBI Taxonomy" id="407009"/>
    <lineage>
        <taxon>Eukaryota</taxon>
        <taxon>Metazoa</taxon>
        <taxon>Ecdysozoa</taxon>
        <taxon>Arthropoda</taxon>
        <taxon>Hexapoda</taxon>
        <taxon>Insecta</taxon>
        <taxon>Pterygota</taxon>
        <taxon>Neoptera</taxon>
        <taxon>Paraneoptera</taxon>
        <taxon>Thysanoptera</taxon>
        <taxon>Terebrantia</taxon>
        <taxon>Thripoidea</taxon>
        <taxon>Thripidae</taxon>
        <taxon>Frankliniella</taxon>
    </lineage>
</organism>
<name>A0AAE1HEJ2_9NEOP</name>
<accession>A0AAE1HEJ2</accession>
<feature type="compositionally biased region" description="Low complexity" evidence="1">
    <location>
        <begin position="224"/>
        <end position="236"/>
    </location>
</feature>
<reference evidence="2" key="1">
    <citation type="submission" date="2021-07" db="EMBL/GenBank/DDBJ databases">
        <authorList>
            <person name="Catto M.A."/>
            <person name="Jacobson A."/>
            <person name="Kennedy G."/>
            <person name="Labadie P."/>
            <person name="Hunt B.G."/>
            <person name="Srinivasan R."/>
        </authorList>
    </citation>
    <scope>NUCLEOTIDE SEQUENCE</scope>
    <source>
        <strain evidence="2">PL_HMW_Pooled</strain>
        <tissue evidence="2">Head</tissue>
    </source>
</reference>
<protein>
    <submittedName>
        <fullName evidence="2">THAP domain-containing protein 2</fullName>
    </submittedName>
</protein>
<dbReference type="EMBL" id="JAHWGI010000985">
    <property type="protein sequence ID" value="KAK3919889.1"/>
    <property type="molecule type" value="Genomic_DNA"/>
</dbReference>
<evidence type="ECO:0000313" key="2">
    <source>
        <dbReference type="EMBL" id="KAK3919889.1"/>
    </source>
</evidence>